<accession>A0A081KGA5</accession>
<dbReference type="AlphaFoldDB" id="A0A081KGA5"/>
<proteinExistence type="predicted"/>
<dbReference type="eggNOG" id="ENOG5033MPE">
    <property type="taxonomic scope" value="Bacteria"/>
</dbReference>
<evidence type="ECO:0008006" key="3">
    <source>
        <dbReference type="Google" id="ProtNLM"/>
    </source>
</evidence>
<organism evidence="1 2">
    <name type="scientific">Endozoicomonas elysicola</name>
    <dbReference type="NCBI Taxonomy" id="305900"/>
    <lineage>
        <taxon>Bacteria</taxon>
        <taxon>Pseudomonadati</taxon>
        <taxon>Pseudomonadota</taxon>
        <taxon>Gammaproteobacteria</taxon>
        <taxon>Oceanospirillales</taxon>
        <taxon>Endozoicomonadaceae</taxon>
        <taxon>Endozoicomonas</taxon>
    </lineage>
</organism>
<dbReference type="STRING" id="305900.GV64_22910"/>
<reference evidence="1 2" key="1">
    <citation type="submission" date="2014-06" db="EMBL/GenBank/DDBJ databases">
        <title>Whole Genome Sequences of Three Symbiotic Endozoicomonas Bacteria.</title>
        <authorList>
            <person name="Neave M.J."/>
            <person name="Apprill A."/>
            <person name="Voolstra C.R."/>
        </authorList>
    </citation>
    <scope>NUCLEOTIDE SEQUENCE [LARGE SCALE GENOMIC DNA]</scope>
    <source>
        <strain evidence="1 2">DSM 22380</strain>
    </source>
</reference>
<name>A0A081KGA5_9GAMM</name>
<protein>
    <recommendedName>
        <fullName evidence="3">Gamma-glutamylcyclotransferase AIG2-like domain-containing protein</fullName>
    </recommendedName>
</protein>
<dbReference type="RefSeq" id="WP_020582382.1">
    <property type="nucleotide sequence ID" value="NZ_JOJP01000001.1"/>
</dbReference>
<sequence length="337" mass="37981">MRNQRGMLFSFRPLFLTLLILAGPVFSSTFYEEPDSDGDFLAAQLIPADEYTEIEPFPDEGFIDCGSECDDQEIDVSPFPDEDFIDSDLSEDSFDSYDDLSENLSDLPVYQYPYDHLPSQLEAEGKESIKLFVYGSLMDFKSAKQTLSESTLKTRKLAKAYGVKTIYNRSVPYIFTPHWGEPDNPYAIAMLNTIVTGHSAEVALGVLLDIPLDEIPALLSREVGYDLKPVVVEDWVEPLTGKMVNISAVHGMGNYRVAYVLSSPTPSQYTAARLLPREGYYQRVMEAARSNGHLFFQQWLNNTYLADGVTTVGYYELYKDKVAKEFDQQKCAVCVNL</sequence>
<keyword evidence="2" id="KW-1185">Reference proteome</keyword>
<comment type="caution">
    <text evidence="1">The sequence shown here is derived from an EMBL/GenBank/DDBJ whole genome shotgun (WGS) entry which is preliminary data.</text>
</comment>
<dbReference type="Proteomes" id="UP000027997">
    <property type="component" value="Unassembled WGS sequence"/>
</dbReference>
<gene>
    <name evidence="1" type="ORF">GV64_22910</name>
</gene>
<dbReference type="EMBL" id="JOJP01000001">
    <property type="protein sequence ID" value="KEI73181.1"/>
    <property type="molecule type" value="Genomic_DNA"/>
</dbReference>
<evidence type="ECO:0000313" key="2">
    <source>
        <dbReference type="Proteomes" id="UP000027997"/>
    </source>
</evidence>
<evidence type="ECO:0000313" key="1">
    <source>
        <dbReference type="EMBL" id="KEI73181.1"/>
    </source>
</evidence>